<dbReference type="EMBL" id="JBAKAP010000017">
    <property type="protein sequence ID" value="MEL0617990.1"/>
    <property type="molecule type" value="Genomic_DNA"/>
</dbReference>
<name>A0ABU9GIT5_COBMA</name>
<evidence type="ECO:0000256" key="4">
    <source>
        <dbReference type="ARBA" id="ARBA00023139"/>
    </source>
</evidence>
<dbReference type="PANTHER" id="PTHR35603">
    <property type="match status" value="1"/>
</dbReference>
<dbReference type="Proteomes" id="UP001378242">
    <property type="component" value="Unassembled WGS sequence"/>
</dbReference>
<evidence type="ECO:0000259" key="6">
    <source>
        <dbReference type="Pfam" id="PF05433"/>
    </source>
</evidence>
<evidence type="ECO:0000256" key="2">
    <source>
        <dbReference type="ARBA" id="ARBA00022729"/>
    </source>
</evidence>
<keyword evidence="4" id="KW-0564">Palmitate</keyword>
<dbReference type="RefSeq" id="WP_077375365.1">
    <property type="nucleotide sequence ID" value="NZ_BJOH01000038.1"/>
</dbReference>
<evidence type="ECO:0000256" key="1">
    <source>
        <dbReference type="ARBA" id="ARBA00004459"/>
    </source>
</evidence>
<feature type="domain" description="Glycine zipper 2TM" evidence="6">
    <location>
        <begin position="78"/>
        <end position="118"/>
    </location>
</feature>
<evidence type="ECO:0000313" key="7">
    <source>
        <dbReference type="EMBL" id="MEL0617990.1"/>
    </source>
</evidence>
<dbReference type="InterPro" id="IPR051407">
    <property type="entry name" value="Bact_OM_lipoprot/Surf_antigen"/>
</dbReference>
<dbReference type="InterPro" id="IPR008816">
    <property type="entry name" value="Gly_zipper_2TM_dom"/>
</dbReference>
<dbReference type="PANTHER" id="PTHR35603:SF1">
    <property type="entry name" value="OUTER MEMBRANE LIPOPROTEIN SLYB"/>
    <property type="match status" value="1"/>
</dbReference>
<comment type="caution">
    <text evidence="7">The sequence shown here is derived from an EMBL/GenBank/DDBJ whole genome shotgun (WGS) entry which is preliminary data.</text>
</comment>
<accession>A0ABU9GIT5</accession>
<comment type="subcellular location">
    <subcellularLocation>
        <location evidence="1">Cell outer membrane</location>
        <topology evidence="1">Lipid-anchor</topology>
    </subcellularLocation>
</comment>
<keyword evidence="3" id="KW-0472">Membrane</keyword>
<reference evidence="7 8" key="1">
    <citation type="submission" date="2024-02" db="EMBL/GenBank/DDBJ databases">
        <title>Bacteria isolated from the canopy kelp, Nereocystis luetkeana.</title>
        <authorList>
            <person name="Pfister C.A."/>
            <person name="Younker I.T."/>
            <person name="Light S.H."/>
        </authorList>
    </citation>
    <scope>NUCLEOTIDE SEQUENCE [LARGE SCALE GENOMIC DNA]</scope>
    <source>
        <strain evidence="7 8">TI.5.07</strain>
    </source>
</reference>
<keyword evidence="5" id="KW-0449">Lipoprotein</keyword>
<evidence type="ECO:0000256" key="5">
    <source>
        <dbReference type="ARBA" id="ARBA00023288"/>
    </source>
</evidence>
<evidence type="ECO:0000313" key="8">
    <source>
        <dbReference type="Proteomes" id="UP001378242"/>
    </source>
</evidence>
<gene>
    <name evidence="7" type="ORF">V6243_14260</name>
</gene>
<evidence type="ECO:0000256" key="3">
    <source>
        <dbReference type="ARBA" id="ARBA00023136"/>
    </source>
</evidence>
<keyword evidence="8" id="KW-1185">Reference proteome</keyword>
<organism evidence="7 8">
    <name type="scientific">Cobetia marina</name>
    <name type="common">Deleya marina</name>
    <dbReference type="NCBI Taxonomy" id="28258"/>
    <lineage>
        <taxon>Bacteria</taxon>
        <taxon>Pseudomonadati</taxon>
        <taxon>Pseudomonadota</taxon>
        <taxon>Gammaproteobacteria</taxon>
        <taxon>Oceanospirillales</taxon>
        <taxon>Halomonadaceae</taxon>
        <taxon>Cobetia</taxon>
    </lineage>
</organism>
<dbReference type="Pfam" id="PF05433">
    <property type="entry name" value="Rick_17kDa_Anti"/>
    <property type="match status" value="1"/>
</dbReference>
<keyword evidence="2" id="KW-0732">Signal</keyword>
<dbReference type="GeneID" id="43176889"/>
<proteinExistence type="predicted"/>
<sequence length="170" mass="17277">MSFPTHSQRRPDAKRSARWLPVIAIGLLTLGGCANSDIYSGNVYTGDQAKRAQSVSYGTITSLRPVQIQAQDEGSGVLGGLGGAVVGGLLGSQIGGGSGRAIATAAGAIGGSVAGKSIADNVDQIDAYEIEVRRDAGDSLIVVQKADTAFSVGQRVRLVGYGANLSVAPY</sequence>
<protein>
    <submittedName>
        <fullName evidence="7">Glycine zipper 2TM domain-containing protein</fullName>
    </submittedName>
</protein>